<dbReference type="AlphaFoldDB" id="A0A4R6S1Y8"/>
<sequence>MRSIFISHTTADKPLATLFSETLRLGGVPVEHIFYSAQRSTGIPAGEQAETHLRERVRSAKLMLELISETFLTRPMCLMELGGAWALGVPTFPIAVPPLKPMDIASRIGNFHTHKLSEEAAVRQLFDELHDRAEQATGLRIGATGWGEAVDSFLDRLPSALAARSTDDDPDARRDEATDHGDGLVSSNYVVAEGSFGTEVRGELENTTDSSRSVVILSATFYKDGANIGVASGTVGRLGAHQRKTFTLTSTDHIPVHDRISVQVDNWM</sequence>
<comment type="caution">
    <text evidence="3">The sequence shown here is derived from an EMBL/GenBank/DDBJ whole genome shotgun (WGS) entry which is preliminary data.</text>
</comment>
<dbReference type="GO" id="GO:0007165">
    <property type="term" value="P:signal transduction"/>
    <property type="evidence" value="ECO:0007669"/>
    <property type="project" value="InterPro"/>
</dbReference>
<dbReference type="RefSeq" id="WP_133852644.1">
    <property type="nucleotide sequence ID" value="NZ_SNXZ01000006.1"/>
</dbReference>
<dbReference type="EMBL" id="SNXZ01000006">
    <property type="protein sequence ID" value="TDP93609.1"/>
    <property type="molecule type" value="Genomic_DNA"/>
</dbReference>
<dbReference type="Proteomes" id="UP000295444">
    <property type="component" value="Unassembled WGS sequence"/>
</dbReference>
<feature type="compositionally biased region" description="Basic and acidic residues" evidence="1">
    <location>
        <begin position="165"/>
        <end position="182"/>
    </location>
</feature>
<proteinExistence type="predicted"/>
<dbReference type="InterPro" id="IPR047676">
    <property type="entry name" value="FxLYD_dom"/>
</dbReference>
<gene>
    <name evidence="3" type="ORF">EV186_1063</name>
</gene>
<feature type="domain" description="TIR" evidence="2">
    <location>
        <begin position="4"/>
        <end position="125"/>
    </location>
</feature>
<dbReference type="Pfam" id="PF13676">
    <property type="entry name" value="TIR_2"/>
    <property type="match status" value="1"/>
</dbReference>
<feature type="region of interest" description="Disordered" evidence="1">
    <location>
        <begin position="163"/>
        <end position="184"/>
    </location>
</feature>
<organism evidence="3 4">
    <name type="scientific">Labedaea rhizosphaerae</name>
    <dbReference type="NCBI Taxonomy" id="598644"/>
    <lineage>
        <taxon>Bacteria</taxon>
        <taxon>Bacillati</taxon>
        <taxon>Actinomycetota</taxon>
        <taxon>Actinomycetes</taxon>
        <taxon>Pseudonocardiales</taxon>
        <taxon>Pseudonocardiaceae</taxon>
        <taxon>Labedaea</taxon>
    </lineage>
</organism>
<dbReference type="NCBIfam" id="NF038353">
    <property type="entry name" value="FxLYD_dom"/>
    <property type="match status" value="1"/>
</dbReference>
<dbReference type="InterPro" id="IPR000157">
    <property type="entry name" value="TIR_dom"/>
</dbReference>
<reference evidence="3 4" key="1">
    <citation type="submission" date="2019-03" db="EMBL/GenBank/DDBJ databases">
        <title>Genomic Encyclopedia of Type Strains, Phase IV (KMG-IV): sequencing the most valuable type-strain genomes for metagenomic binning, comparative biology and taxonomic classification.</title>
        <authorList>
            <person name="Goeker M."/>
        </authorList>
    </citation>
    <scope>NUCLEOTIDE SEQUENCE [LARGE SCALE GENOMIC DNA]</scope>
    <source>
        <strain evidence="3 4">DSM 45361</strain>
    </source>
</reference>
<protein>
    <submittedName>
        <fullName evidence="3">TIR domain-containing protein</fullName>
    </submittedName>
</protein>
<dbReference type="SUPFAM" id="SSF52200">
    <property type="entry name" value="Toll/Interleukin receptor TIR domain"/>
    <property type="match status" value="1"/>
</dbReference>
<dbReference type="Gene3D" id="3.40.50.10140">
    <property type="entry name" value="Toll/interleukin-1 receptor homology (TIR) domain"/>
    <property type="match status" value="1"/>
</dbReference>
<evidence type="ECO:0000313" key="3">
    <source>
        <dbReference type="EMBL" id="TDP93609.1"/>
    </source>
</evidence>
<evidence type="ECO:0000313" key="4">
    <source>
        <dbReference type="Proteomes" id="UP000295444"/>
    </source>
</evidence>
<keyword evidence="4" id="KW-1185">Reference proteome</keyword>
<dbReference type="InterPro" id="IPR035897">
    <property type="entry name" value="Toll_tir_struct_dom_sf"/>
</dbReference>
<name>A0A4R6S1Y8_LABRH</name>
<evidence type="ECO:0000259" key="2">
    <source>
        <dbReference type="Pfam" id="PF13676"/>
    </source>
</evidence>
<dbReference type="OrthoDB" id="4772211at2"/>
<evidence type="ECO:0000256" key="1">
    <source>
        <dbReference type="SAM" id="MobiDB-lite"/>
    </source>
</evidence>
<accession>A0A4R6S1Y8</accession>